<proteinExistence type="predicted"/>
<name>A4JX49_9CAUD</name>
<organism evidence="1 2">
    <name type="scientific">Burkholderia phage phi644-2</name>
    <dbReference type="NCBI Taxonomy" id="2881400"/>
    <lineage>
        <taxon>Viruses</taxon>
        <taxon>Duplodnaviria</taxon>
        <taxon>Heunggongvirae</taxon>
        <taxon>Uroviricota</taxon>
        <taxon>Caudoviricetes</taxon>
        <taxon>Stanholtvirus</taxon>
        <taxon>Stanholtvirus sv6442</taxon>
    </lineage>
</organism>
<keyword evidence="2" id="KW-1185">Reference proteome</keyword>
<evidence type="ECO:0000313" key="2">
    <source>
        <dbReference type="Proteomes" id="UP000002289"/>
    </source>
</evidence>
<dbReference type="EMBL" id="CP000625">
    <property type="protein sequence ID" value="ABO60851.1"/>
    <property type="molecule type" value="Genomic_DNA"/>
</dbReference>
<sequence length="40" mass="4501">MRRIGLELPYCQGRAGALRSSRSSSLGNARVMYWTECLPN</sequence>
<dbReference type="KEGG" id="vg:4960579"/>
<dbReference type="Proteomes" id="UP000002289">
    <property type="component" value="Segment"/>
</dbReference>
<evidence type="ECO:0000313" key="1">
    <source>
        <dbReference type="EMBL" id="ABO60851.1"/>
    </source>
</evidence>
<dbReference type="RefSeq" id="YP_001111133.1">
    <property type="nucleotide sequence ID" value="NC_009235.2"/>
</dbReference>
<protein>
    <submittedName>
        <fullName evidence="1">Uncharacterized protein</fullName>
    </submittedName>
</protein>
<reference evidence="1" key="1">
    <citation type="submission" date="2007-06" db="EMBL/GenBank/DDBJ databases">
        <authorList>
            <person name="DeShazer D."/>
            <person name="Ronning C.M."/>
            <person name="Brinkac L."/>
            <person name="Nierman W.C."/>
        </authorList>
    </citation>
    <scope>NUCLEOTIDE SEQUENCE</scope>
</reference>
<accession>A4JX49</accession>
<dbReference type="GeneID" id="4960579"/>
<gene>
    <name evidence="1" type="ORF">BPSphi6442_0056</name>
</gene>